<gene>
    <name evidence="1" type="ORF">MAMMFC1_02667</name>
</gene>
<evidence type="ECO:0000313" key="1">
    <source>
        <dbReference type="EMBL" id="BBB91982.1"/>
    </source>
</evidence>
<accession>A0A348ALN4</accession>
<dbReference type="KEGG" id="mana:MAMMFC1_02667"/>
<dbReference type="Proteomes" id="UP000276437">
    <property type="component" value="Chromosome"/>
</dbReference>
<keyword evidence="2" id="KW-1185">Reference proteome</keyword>
<evidence type="ECO:0000313" key="2">
    <source>
        <dbReference type="Proteomes" id="UP000276437"/>
    </source>
</evidence>
<reference evidence="1 2" key="1">
    <citation type="journal article" date="2018" name="Int. J. Syst. Evol. Microbiol.">
        <title>Methylomusa anaerophila gen. nov., sp. nov., an anaerobic methanol-utilizing bacterium isolated from a microbial fuel cell.</title>
        <authorList>
            <person name="Amano N."/>
            <person name="Yamamuro A."/>
            <person name="Miyahara M."/>
            <person name="Kouzuma A."/>
            <person name="Abe T."/>
            <person name="Watanabe K."/>
        </authorList>
    </citation>
    <scope>NUCLEOTIDE SEQUENCE [LARGE SCALE GENOMIC DNA]</scope>
    <source>
        <strain evidence="1 2">MMFC1</strain>
    </source>
</reference>
<organism evidence="1 2">
    <name type="scientific">Methylomusa anaerophila</name>
    <dbReference type="NCBI Taxonomy" id="1930071"/>
    <lineage>
        <taxon>Bacteria</taxon>
        <taxon>Bacillati</taxon>
        <taxon>Bacillota</taxon>
        <taxon>Negativicutes</taxon>
        <taxon>Selenomonadales</taxon>
        <taxon>Sporomusaceae</taxon>
        <taxon>Methylomusa</taxon>
    </lineage>
</organism>
<dbReference type="AlphaFoldDB" id="A0A348ALN4"/>
<dbReference type="EMBL" id="AP018449">
    <property type="protein sequence ID" value="BBB91982.1"/>
    <property type="molecule type" value="Genomic_DNA"/>
</dbReference>
<protein>
    <submittedName>
        <fullName evidence="1">Uncharacterized protein</fullName>
    </submittedName>
</protein>
<name>A0A348ALN4_9FIRM</name>
<proteinExistence type="predicted"/>
<sequence length="76" mass="8560">MIFSFECPSCKKTIEVSHQEMKKNPAVVKCRLCGDAPAPDIMTAYQNIGKTITELYGCCECSEDSSRKWLPKEVKL</sequence>
<dbReference type="RefSeq" id="WP_126308934.1">
    <property type="nucleotide sequence ID" value="NZ_AP018449.1"/>
</dbReference>